<evidence type="ECO:0000313" key="2">
    <source>
        <dbReference type="Proteomes" id="UP001143856"/>
    </source>
</evidence>
<dbReference type="Proteomes" id="UP001143856">
    <property type="component" value="Unassembled WGS sequence"/>
</dbReference>
<reference evidence="1" key="1">
    <citation type="submission" date="2022-10" db="EMBL/GenBank/DDBJ databases">
        <title>Genome Sequence of Xylaria curta.</title>
        <authorList>
            <person name="Buettner E."/>
        </authorList>
    </citation>
    <scope>NUCLEOTIDE SEQUENCE</scope>
    <source>
        <strain evidence="1">Babe10</strain>
    </source>
</reference>
<comment type="caution">
    <text evidence="1">The sequence shown here is derived from an EMBL/GenBank/DDBJ whole genome shotgun (WGS) entry which is preliminary data.</text>
</comment>
<accession>A0ACC1P339</accession>
<sequence length="154" mass="17081">MSFAQEWEAFKTPPRKEVKPAPEVGAKAPVHPNLLLPTDRPTIIAFLRHCGCPFAEKTFKALTKLSNHHKDINFVAISHSSSEATERWVVSVGGNWDVNVVIDEERDLYALFGLGGKVPLSSWSSWLEDEAAAEVVAATGPSQCLFICQFQLRF</sequence>
<name>A0ACC1P339_9PEZI</name>
<proteinExistence type="predicted"/>
<organism evidence="1 2">
    <name type="scientific">Xylaria curta</name>
    <dbReference type="NCBI Taxonomy" id="42375"/>
    <lineage>
        <taxon>Eukaryota</taxon>
        <taxon>Fungi</taxon>
        <taxon>Dikarya</taxon>
        <taxon>Ascomycota</taxon>
        <taxon>Pezizomycotina</taxon>
        <taxon>Sordariomycetes</taxon>
        <taxon>Xylariomycetidae</taxon>
        <taxon>Xylariales</taxon>
        <taxon>Xylariaceae</taxon>
        <taxon>Xylaria</taxon>
    </lineage>
</organism>
<gene>
    <name evidence="1" type="ORF">NUW58_g5134</name>
</gene>
<protein>
    <submittedName>
        <fullName evidence="1">Uncharacterized protein</fullName>
    </submittedName>
</protein>
<dbReference type="EMBL" id="JAPDGR010000980">
    <property type="protein sequence ID" value="KAJ2986215.1"/>
    <property type="molecule type" value="Genomic_DNA"/>
</dbReference>
<keyword evidence="2" id="KW-1185">Reference proteome</keyword>
<evidence type="ECO:0000313" key="1">
    <source>
        <dbReference type="EMBL" id="KAJ2986215.1"/>
    </source>
</evidence>